<dbReference type="PANTHER" id="PTHR38011">
    <property type="entry name" value="DIHYDROFOLATE REDUCTASE FAMILY PROTEIN (AFU_ORTHOLOGUE AFUA_8G06820)"/>
    <property type="match status" value="1"/>
</dbReference>
<dbReference type="AlphaFoldDB" id="A0A1F7IA91"/>
<gene>
    <name evidence="2" type="ORF">A3A74_07085</name>
</gene>
<reference evidence="2 3" key="1">
    <citation type="journal article" date="2016" name="Nat. Commun.">
        <title>Thousands of microbial genomes shed light on interconnected biogeochemical processes in an aquifer system.</title>
        <authorList>
            <person name="Anantharaman K."/>
            <person name="Brown C.T."/>
            <person name="Hug L.A."/>
            <person name="Sharon I."/>
            <person name="Castelle C.J."/>
            <person name="Probst A.J."/>
            <person name="Thomas B.C."/>
            <person name="Singh A."/>
            <person name="Wilkins M.J."/>
            <person name="Karaoz U."/>
            <person name="Brodie E.L."/>
            <person name="Williams K.H."/>
            <person name="Hubbard S.S."/>
            <person name="Banfield J.F."/>
        </authorList>
    </citation>
    <scope>NUCLEOTIDE SEQUENCE [LARGE SCALE GENOMIC DNA]</scope>
</reference>
<comment type="caution">
    <text evidence="2">The sequence shown here is derived from an EMBL/GenBank/DDBJ whole genome shotgun (WGS) entry which is preliminary data.</text>
</comment>
<evidence type="ECO:0000313" key="2">
    <source>
        <dbReference type="EMBL" id="OGK40242.1"/>
    </source>
</evidence>
<dbReference type="Gene3D" id="3.40.430.10">
    <property type="entry name" value="Dihydrofolate Reductase, subunit A"/>
    <property type="match status" value="1"/>
</dbReference>
<protein>
    <recommendedName>
        <fullName evidence="1">Bacterial bifunctional deaminase-reductase C-terminal domain-containing protein</fullName>
    </recommendedName>
</protein>
<dbReference type="InterPro" id="IPR002734">
    <property type="entry name" value="RibDG_C"/>
</dbReference>
<evidence type="ECO:0000313" key="3">
    <source>
        <dbReference type="Proteomes" id="UP000179270"/>
    </source>
</evidence>
<dbReference type="InterPro" id="IPR050765">
    <property type="entry name" value="Riboflavin_Biosynth_HTPR"/>
</dbReference>
<dbReference type="STRING" id="1802055.A3A74_07085"/>
<dbReference type="InterPro" id="IPR024072">
    <property type="entry name" value="DHFR-like_dom_sf"/>
</dbReference>
<accession>A0A1F7IA91</accession>
<sequence length="187" mass="21557">MRKIVVFNLVSLDGYYAGPKGELDWHNTDEEFSKFAIEQAKKFKTLIFGRITYEMMKSYWSTRDAIKNDPIVANALNTLPKIVFSRTLKKVEEEPNWKNITLFNKIDPNKIKKLKQTPGDDITILGSGQIVQAFTNLGLVDEYRLLVNPVILGKGKSMFENVKNKLNLKFLETRSFKNGNVLLYYQV</sequence>
<feature type="domain" description="Bacterial bifunctional deaminase-reductase C-terminal" evidence="1">
    <location>
        <begin position="2"/>
        <end position="182"/>
    </location>
</feature>
<dbReference type="Proteomes" id="UP000179270">
    <property type="component" value="Unassembled WGS sequence"/>
</dbReference>
<evidence type="ECO:0000259" key="1">
    <source>
        <dbReference type="Pfam" id="PF01872"/>
    </source>
</evidence>
<dbReference type="GO" id="GO:0009231">
    <property type="term" value="P:riboflavin biosynthetic process"/>
    <property type="evidence" value="ECO:0007669"/>
    <property type="project" value="InterPro"/>
</dbReference>
<dbReference type="EMBL" id="MGAF01000034">
    <property type="protein sequence ID" value="OGK40242.1"/>
    <property type="molecule type" value="Genomic_DNA"/>
</dbReference>
<dbReference type="SUPFAM" id="SSF53597">
    <property type="entry name" value="Dihydrofolate reductase-like"/>
    <property type="match status" value="1"/>
</dbReference>
<dbReference type="Pfam" id="PF01872">
    <property type="entry name" value="RibD_C"/>
    <property type="match status" value="1"/>
</dbReference>
<name>A0A1F7IA91_9BACT</name>
<organism evidence="2 3">
    <name type="scientific">Candidatus Roizmanbacteria bacterium RIFCSPLOWO2_01_FULL_35_13</name>
    <dbReference type="NCBI Taxonomy" id="1802055"/>
    <lineage>
        <taxon>Bacteria</taxon>
        <taxon>Candidatus Roizmaniibacteriota</taxon>
    </lineage>
</organism>
<dbReference type="GO" id="GO:0008703">
    <property type="term" value="F:5-amino-6-(5-phosphoribosylamino)uracil reductase activity"/>
    <property type="evidence" value="ECO:0007669"/>
    <property type="project" value="InterPro"/>
</dbReference>
<dbReference type="PANTHER" id="PTHR38011:SF11">
    <property type="entry name" value="2,5-DIAMINO-6-RIBOSYLAMINO-4(3H)-PYRIMIDINONE 5'-PHOSPHATE REDUCTASE"/>
    <property type="match status" value="1"/>
</dbReference>
<proteinExistence type="predicted"/>